<dbReference type="STRING" id="1082479.SAMN05216241_10795"/>
<dbReference type="PANTHER" id="PTHR43876:SF7">
    <property type="entry name" value="UBIQUINONE BIOSYNTHESIS MONOOXYGENASE COQ6, MITOCHONDRIAL"/>
    <property type="match status" value="1"/>
</dbReference>
<keyword evidence="4" id="KW-0285">Flavoprotein</keyword>
<dbReference type="InterPro" id="IPR036188">
    <property type="entry name" value="FAD/NAD-bd_sf"/>
</dbReference>
<dbReference type="EMBL" id="FNCE01000007">
    <property type="protein sequence ID" value="SDG24949.1"/>
    <property type="molecule type" value="Genomic_DNA"/>
</dbReference>
<dbReference type="GO" id="GO:0016705">
    <property type="term" value="F:oxidoreductase activity, acting on paired donors, with incorporation or reduction of molecular oxygen"/>
    <property type="evidence" value="ECO:0007669"/>
    <property type="project" value="InterPro"/>
</dbReference>
<dbReference type="GO" id="GO:0006744">
    <property type="term" value="P:ubiquinone biosynthetic process"/>
    <property type="evidence" value="ECO:0007669"/>
    <property type="project" value="UniProtKB-UniPathway"/>
</dbReference>
<evidence type="ECO:0000256" key="2">
    <source>
        <dbReference type="ARBA" id="ARBA00004749"/>
    </source>
</evidence>
<dbReference type="GO" id="GO:0110142">
    <property type="term" value="C:ubiquinone biosynthesis complex"/>
    <property type="evidence" value="ECO:0007669"/>
    <property type="project" value="UniProtKB-ARBA"/>
</dbReference>
<dbReference type="Pfam" id="PF01494">
    <property type="entry name" value="FAD_binding_3"/>
    <property type="match status" value="1"/>
</dbReference>
<keyword evidence="7" id="KW-0503">Monooxygenase</keyword>
<evidence type="ECO:0000256" key="7">
    <source>
        <dbReference type="ARBA" id="ARBA00023033"/>
    </source>
</evidence>
<evidence type="ECO:0000259" key="8">
    <source>
        <dbReference type="Pfam" id="PF01494"/>
    </source>
</evidence>
<evidence type="ECO:0000256" key="3">
    <source>
        <dbReference type="ARBA" id="ARBA00005349"/>
    </source>
</evidence>
<sequence>MRGPSMTDAGGETLDVEVLIVGGGLVGATLAAALAVNGVTVALIDREDPKTVLDAGFDGRASAVAAGARHMLQAIGMWAEIDPHAQPIRWITVSDGKVDRGAGPCKLHYDSRDVGEPFGHIVENRELRRAQQRFLAGLDANLVHLAPMGVERVVRRPHEVVADLADGRHVRARLVAACDGRNSRLRREAEIEVRSWGYEQAAIVGTLTHERAHRGVAYEHFLPAGPFAMLPMVDGPDGEHRSSIVWTENRDLADRAVELSPEAFAEQIHRRFGDTHGAVTPVGPRFRYPLSALHATRYTAQRLALVGDSAHAIHPIAGQGLNMGFRDVAAFAQCIVEQRRLGLDVGSPEVLQRYERWRRLDNTTLVAATDGLNRLFATDLPPVRLARDLGLSAVDRMDPLKKVFMRHAMGMVGELPRLLRAQPL</sequence>
<protein>
    <submittedName>
        <fullName evidence="9">2-octaprenyl-6-methoxyphenol hydroxylase</fullName>
    </submittedName>
</protein>
<evidence type="ECO:0000256" key="6">
    <source>
        <dbReference type="ARBA" id="ARBA00023002"/>
    </source>
</evidence>
<dbReference type="InterPro" id="IPR002938">
    <property type="entry name" value="FAD-bd"/>
</dbReference>
<dbReference type="GO" id="GO:0004497">
    <property type="term" value="F:monooxygenase activity"/>
    <property type="evidence" value="ECO:0007669"/>
    <property type="project" value="UniProtKB-KW"/>
</dbReference>
<comment type="similarity">
    <text evidence="3">Belongs to the UbiH/COQ6 family.</text>
</comment>
<proteinExistence type="inferred from homology"/>
<keyword evidence="6" id="KW-0560">Oxidoreductase</keyword>
<dbReference type="NCBIfam" id="TIGR01988">
    <property type="entry name" value="Ubi-OHases"/>
    <property type="match status" value="1"/>
</dbReference>
<gene>
    <name evidence="9" type="ORF">SAMN05216241_10795</name>
</gene>
<accession>A0A1G7SR96</accession>
<dbReference type="Proteomes" id="UP000199415">
    <property type="component" value="Unassembled WGS sequence"/>
</dbReference>
<name>A0A1G7SR96_9PROT</name>
<dbReference type="PRINTS" id="PR00420">
    <property type="entry name" value="RNGMNOXGNASE"/>
</dbReference>
<dbReference type="GO" id="GO:0071949">
    <property type="term" value="F:FAD binding"/>
    <property type="evidence" value="ECO:0007669"/>
    <property type="project" value="InterPro"/>
</dbReference>
<organism evidence="9 10">
    <name type="scientific">Limimonas halophila</name>
    <dbReference type="NCBI Taxonomy" id="1082479"/>
    <lineage>
        <taxon>Bacteria</taxon>
        <taxon>Pseudomonadati</taxon>
        <taxon>Pseudomonadota</taxon>
        <taxon>Alphaproteobacteria</taxon>
        <taxon>Rhodospirillales</taxon>
        <taxon>Rhodovibrionaceae</taxon>
        <taxon>Limimonas</taxon>
    </lineage>
</organism>
<dbReference type="FunFam" id="3.50.50.60:FF:000021">
    <property type="entry name" value="Ubiquinone biosynthesis monooxygenase COQ6"/>
    <property type="match status" value="1"/>
</dbReference>
<evidence type="ECO:0000313" key="10">
    <source>
        <dbReference type="Proteomes" id="UP000199415"/>
    </source>
</evidence>
<dbReference type="UniPathway" id="UPA00232"/>
<keyword evidence="10" id="KW-1185">Reference proteome</keyword>
<dbReference type="SUPFAM" id="SSF51905">
    <property type="entry name" value="FAD/NAD(P)-binding domain"/>
    <property type="match status" value="1"/>
</dbReference>
<dbReference type="Gene3D" id="3.50.50.60">
    <property type="entry name" value="FAD/NAD(P)-binding domain"/>
    <property type="match status" value="2"/>
</dbReference>
<dbReference type="PANTHER" id="PTHR43876">
    <property type="entry name" value="UBIQUINONE BIOSYNTHESIS MONOOXYGENASE COQ6, MITOCHONDRIAL"/>
    <property type="match status" value="1"/>
</dbReference>
<dbReference type="AlphaFoldDB" id="A0A1G7SR96"/>
<dbReference type="InterPro" id="IPR051205">
    <property type="entry name" value="UbiH/COQ6_monooxygenase"/>
</dbReference>
<dbReference type="PROSITE" id="PS01304">
    <property type="entry name" value="UBIH"/>
    <property type="match status" value="1"/>
</dbReference>
<dbReference type="InterPro" id="IPR010971">
    <property type="entry name" value="UbiH/COQ6"/>
</dbReference>
<comment type="pathway">
    <text evidence="2">Cofactor biosynthesis; ubiquinone biosynthesis.</text>
</comment>
<evidence type="ECO:0000313" key="9">
    <source>
        <dbReference type="EMBL" id="SDG24949.1"/>
    </source>
</evidence>
<feature type="domain" description="FAD-binding" evidence="8">
    <location>
        <begin position="15"/>
        <end position="361"/>
    </location>
</feature>
<evidence type="ECO:0000256" key="4">
    <source>
        <dbReference type="ARBA" id="ARBA00022630"/>
    </source>
</evidence>
<reference evidence="9 10" key="1">
    <citation type="submission" date="2016-10" db="EMBL/GenBank/DDBJ databases">
        <authorList>
            <person name="de Groot N.N."/>
        </authorList>
    </citation>
    <scope>NUCLEOTIDE SEQUENCE [LARGE SCALE GENOMIC DNA]</scope>
    <source>
        <strain evidence="9 10">DSM 25584</strain>
    </source>
</reference>
<comment type="cofactor">
    <cofactor evidence="1">
        <name>FAD</name>
        <dbReference type="ChEBI" id="CHEBI:57692"/>
    </cofactor>
</comment>
<keyword evidence="5" id="KW-0274">FAD</keyword>
<dbReference type="InterPro" id="IPR018168">
    <property type="entry name" value="Ubi_Hdrlase_CS"/>
</dbReference>
<evidence type="ECO:0000256" key="5">
    <source>
        <dbReference type="ARBA" id="ARBA00022827"/>
    </source>
</evidence>
<evidence type="ECO:0000256" key="1">
    <source>
        <dbReference type="ARBA" id="ARBA00001974"/>
    </source>
</evidence>